<keyword evidence="3" id="KW-1185">Reference proteome</keyword>
<reference evidence="2 3" key="1">
    <citation type="submission" date="2019-04" db="EMBL/GenBank/DDBJ databases">
        <title>Reference strain of H23.</title>
        <authorList>
            <person name="Luo X."/>
        </authorList>
    </citation>
    <scope>NUCLEOTIDE SEQUENCE [LARGE SCALE GENOMIC DNA]</scope>
    <source>
        <strain evidence="2 3">H23</strain>
    </source>
</reference>
<protein>
    <recommendedName>
        <fullName evidence="4">DUF2059 domain-containing protein</fullName>
    </recommendedName>
</protein>
<proteinExistence type="predicted"/>
<evidence type="ECO:0008006" key="4">
    <source>
        <dbReference type="Google" id="ProtNLM"/>
    </source>
</evidence>
<dbReference type="AlphaFoldDB" id="A0A4U5JTT7"/>
<name>A0A4U5JTT7_9GAMM</name>
<organism evidence="2 3">
    <name type="scientific">Luteimonas gilva</name>
    <dbReference type="NCBI Taxonomy" id="2572684"/>
    <lineage>
        <taxon>Bacteria</taxon>
        <taxon>Pseudomonadati</taxon>
        <taxon>Pseudomonadota</taxon>
        <taxon>Gammaproteobacteria</taxon>
        <taxon>Lysobacterales</taxon>
        <taxon>Lysobacteraceae</taxon>
        <taxon>Luteimonas</taxon>
    </lineage>
</organism>
<feature type="chain" id="PRO_5020801563" description="DUF2059 domain-containing protein" evidence="1">
    <location>
        <begin position="26"/>
        <end position="188"/>
    </location>
</feature>
<feature type="signal peptide" evidence="1">
    <location>
        <begin position="1"/>
        <end position="25"/>
    </location>
</feature>
<gene>
    <name evidence="2" type="ORF">FCE95_02735</name>
</gene>
<dbReference type="EMBL" id="SZUA01000001">
    <property type="protein sequence ID" value="TKR33242.1"/>
    <property type="molecule type" value="Genomic_DNA"/>
</dbReference>
<evidence type="ECO:0000313" key="3">
    <source>
        <dbReference type="Proteomes" id="UP000308707"/>
    </source>
</evidence>
<evidence type="ECO:0000313" key="2">
    <source>
        <dbReference type="EMBL" id="TKR33242.1"/>
    </source>
</evidence>
<comment type="caution">
    <text evidence="2">The sequence shown here is derived from an EMBL/GenBank/DDBJ whole genome shotgun (WGS) entry which is preliminary data.</text>
</comment>
<dbReference type="Proteomes" id="UP000308707">
    <property type="component" value="Unassembled WGS sequence"/>
</dbReference>
<keyword evidence="1" id="KW-0732">Signal</keyword>
<accession>A0A4U5JTT7</accession>
<sequence>MRIRIDKMAALGVTTMLCIAPVALAQTPTDAEIAQVRDLLGFGPATTRAVVDGSFRQQPQFGKYDAKEQSCLIGALTPEVDAELRNAFKTLFADSETTGAWLRFGRTAGGDKFTGLMRAAVDAKLKGVAAPSPFSAIDQMSKAEQADISAFMQSPAAAVLKKDFPDMPMPEAFGKRAAQRCGIEWPEQ</sequence>
<evidence type="ECO:0000256" key="1">
    <source>
        <dbReference type="SAM" id="SignalP"/>
    </source>
</evidence>